<keyword evidence="2" id="KW-1185">Reference proteome</keyword>
<dbReference type="STRING" id="1460663.A0A177CZE7"/>
<accession>A0A177CZE7</accession>
<dbReference type="OrthoDB" id="3350591at2759"/>
<gene>
    <name evidence="1" type="ORF">CC84DRAFT_163932</name>
</gene>
<proteinExistence type="predicted"/>
<name>A0A177CZE7_9PLEO</name>
<dbReference type="InterPro" id="IPR022085">
    <property type="entry name" value="OpdG"/>
</dbReference>
<evidence type="ECO:0000313" key="2">
    <source>
        <dbReference type="Proteomes" id="UP000077069"/>
    </source>
</evidence>
<dbReference type="Proteomes" id="UP000077069">
    <property type="component" value="Unassembled WGS sequence"/>
</dbReference>
<dbReference type="InParanoid" id="A0A177CZE7"/>
<dbReference type="GeneID" id="28768922"/>
<dbReference type="EMBL" id="KV441548">
    <property type="protein sequence ID" value="OAG12883.1"/>
    <property type="molecule type" value="Genomic_DNA"/>
</dbReference>
<dbReference type="RefSeq" id="XP_018043248.1">
    <property type="nucleotide sequence ID" value="XM_018185436.1"/>
</dbReference>
<dbReference type="InterPro" id="IPR053204">
    <property type="entry name" value="Oxopyrrolidines_Biosynth-assoc"/>
</dbReference>
<reference evidence="1 2" key="1">
    <citation type="submission" date="2016-05" db="EMBL/GenBank/DDBJ databases">
        <title>Comparative analysis of secretome profiles of manganese(II)-oxidizing ascomycete fungi.</title>
        <authorList>
            <consortium name="DOE Joint Genome Institute"/>
            <person name="Zeiner C.A."/>
            <person name="Purvine S.O."/>
            <person name="Zink E.M."/>
            <person name="Wu S."/>
            <person name="Pasa-Tolic L."/>
            <person name="Chaput D.L."/>
            <person name="Haridas S."/>
            <person name="Grigoriev I.V."/>
            <person name="Santelli C.M."/>
            <person name="Hansel C.M."/>
        </authorList>
    </citation>
    <scope>NUCLEOTIDE SEQUENCE [LARGE SCALE GENOMIC DNA]</scope>
    <source>
        <strain evidence="1 2">AP3s5-JAC2a</strain>
    </source>
</reference>
<evidence type="ECO:0000313" key="1">
    <source>
        <dbReference type="EMBL" id="OAG12883.1"/>
    </source>
</evidence>
<dbReference type="AlphaFoldDB" id="A0A177CZE7"/>
<organism evidence="1 2">
    <name type="scientific">Paraphaeosphaeria sporulosa</name>
    <dbReference type="NCBI Taxonomy" id="1460663"/>
    <lineage>
        <taxon>Eukaryota</taxon>
        <taxon>Fungi</taxon>
        <taxon>Dikarya</taxon>
        <taxon>Ascomycota</taxon>
        <taxon>Pezizomycotina</taxon>
        <taxon>Dothideomycetes</taxon>
        <taxon>Pleosporomycetidae</taxon>
        <taxon>Pleosporales</taxon>
        <taxon>Massarineae</taxon>
        <taxon>Didymosphaeriaceae</taxon>
        <taxon>Paraphaeosphaeria</taxon>
    </lineage>
</organism>
<dbReference type="Pfam" id="PF12311">
    <property type="entry name" value="DUF3632"/>
    <property type="match status" value="1"/>
</dbReference>
<dbReference type="PANTHER" id="PTHR38797">
    <property type="entry name" value="NUCLEAR PORE COMPLEX PROTEIN NUP85-RELATED"/>
    <property type="match status" value="1"/>
</dbReference>
<dbReference type="PANTHER" id="PTHR38797:SF6">
    <property type="match status" value="1"/>
</dbReference>
<protein>
    <submittedName>
        <fullName evidence="1">Uncharacterized protein</fullName>
    </submittedName>
</protein>
<sequence length="265" mass="30152">MAPAILASFLAQLEQKPEFKIIHTLFLDPDADPSAVAEKIVELTIPYFSRPNSASMWEDDEPHLFHTACSVIEVAQRTPPERQDKLCDFVMALKQHSLNDTKTGKPLMDGGAKVWTDLPAFGYTFADCTQFMSGYDKKTSEEAQQDENLEAFLAKLTGDPRDRTVDLSDRGQLAMSRAFYLETAQIPPGRAVHTIRLGCWWFIRAAAALWANVQDPKNDNWSLELWNFYKEGLLTRKAEIRNHEVRKMIEQAIEEMEKAERGNSQ</sequence>